<keyword evidence="2 3" id="KW-0808">Transferase</keyword>
<dbReference type="EMBL" id="GDJX01021666">
    <property type="protein sequence ID" value="JAT46270.1"/>
    <property type="molecule type" value="Transcribed_RNA"/>
</dbReference>
<evidence type="ECO:0000256" key="3">
    <source>
        <dbReference type="RuleBase" id="RU003718"/>
    </source>
</evidence>
<name>A0A1D1XV72_9ARAE</name>
<organism evidence="5">
    <name type="scientific">Anthurium amnicola</name>
    <dbReference type="NCBI Taxonomy" id="1678845"/>
    <lineage>
        <taxon>Eukaryota</taxon>
        <taxon>Viridiplantae</taxon>
        <taxon>Streptophyta</taxon>
        <taxon>Embryophyta</taxon>
        <taxon>Tracheophyta</taxon>
        <taxon>Spermatophyta</taxon>
        <taxon>Magnoliopsida</taxon>
        <taxon>Liliopsida</taxon>
        <taxon>Araceae</taxon>
        <taxon>Pothoideae</taxon>
        <taxon>Potheae</taxon>
        <taxon>Anthurium</taxon>
    </lineage>
</organism>
<dbReference type="GO" id="GO:0080043">
    <property type="term" value="F:quercetin 3-O-glucosyltransferase activity"/>
    <property type="evidence" value="ECO:0007669"/>
    <property type="project" value="TreeGrafter"/>
</dbReference>
<dbReference type="InterPro" id="IPR002213">
    <property type="entry name" value="UDP_glucos_trans"/>
</dbReference>
<evidence type="ECO:0000256" key="1">
    <source>
        <dbReference type="ARBA" id="ARBA00009995"/>
    </source>
</evidence>
<dbReference type="PANTHER" id="PTHR11926">
    <property type="entry name" value="GLUCOSYL/GLUCURONOSYL TRANSFERASES"/>
    <property type="match status" value="1"/>
</dbReference>
<evidence type="ECO:0000256" key="4">
    <source>
        <dbReference type="RuleBase" id="RU362057"/>
    </source>
</evidence>
<dbReference type="Pfam" id="PF00201">
    <property type="entry name" value="UDPGT"/>
    <property type="match status" value="1"/>
</dbReference>
<dbReference type="EC" id="2.4.1.-" evidence="4"/>
<dbReference type="PROSITE" id="PS00375">
    <property type="entry name" value="UDPGT"/>
    <property type="match status" value="1"/>
</dbReference>
<sequence>MAGSGPHHLVALPYPGRGHINPMMNLSEHLLARAHCPLLITFVVTEEWLGLLGPAPVSPRLQGIRFRTIPNVIPSELNRGADYVGFYEAVYTRMEAPFEELLRRIQEEGGAPPVEGIISDTELPWAVAVGNRRDIPVYSLSTMSATFLSVVHHFHLIPSGGRLPPLSSSEKWEESLDFIPGITSLKMADIQSVCSLEKPLKLLLDALSWVNKAQCLLFTSFNELEQQALDALKASLPIPVYPVGPSIPYMALHDKPNVPLNNGHDAIGYHSWLDSQPRSSVLFVSLGSFLSVSSEQMDEIAWGLRASGAHFLWVARRDPLRMQELGGCMGLVVPWCDQLRVLCHPSIGGFLTHCGWNSTLEAVFAGVPTLTFPIFWDQPPNSRLMVDDWKMGLSLKGETVEGGHVSRGEIMKRVKRLMDSEGDERNKLQTRAGELREACNLAIQVGGSSTISLDAFIAHVVRENKQ</sequence>
<evidence type="ECO:0000256" key="2">
    <source>
        <dbReference type="ARBA" id="ARBA00022679"/>
    </source>
</evidence>
<proteinExistence type="inferred from homology"/>
<protein>
    <recommendedName>
        <fullName evidence="4">Glycosyltransferase</fullName>
        <ecNumber evidence="4">2.4.1.-</ecNumber>
    </recommendedName>
</protein>
<dbReference type="CDD" id="cd03784">
    <property type="entry name" value="GT1_Gtf-like"/>
    <property type="match status" value="1"/>
</dbReference>
<accession>A0A1D1XV72</accession>
<dbReference type="Gene3D" id="3.40.50.2000">
    <property type="entry name" value="Glycogen Phosphorylase B"/>
    <property type="match status" value="2"/>
</dbReference>
<keyword evidence="3" id="KW-0328">Glycosyltransferase</keyword>
<dbReference type="AlphaFoldDB" id="A0A1D1XV72"/>
<dbReference type="InterPro" id="IPR035595">
    <property type="entry name" value="UDP_glycos_trans_CS"/>
</dbReference>
<dbReference type="FunFam" id="3.40.50.2000:FF:000138">
    <property type="entry name" value="Glycosyltransferase"/>
    <property type="match status" value="1"/>
</dbReference>
<evidence type="ECO:0000313" key="5">
    <source>
        <dbReference type="EMBL" id="JAT46270.1"/>
    </source>
</evidence>
<comment type="similarity">
    <text evidence="1 3">Belongs to the UDP-glycosyltransferase family.</text>
</comment>
<reference evidence="5" key="1">
    <citation type="submission" date="2015-07" db="EMBL/GenBank/DDBJ databases">
        <title>Transcriptome Assembly of Anthurium amnicola.</title>
        <authorList>
            <person name="Suzuki J."/>
        </authorList>
    </citation>
    <scope>NUCLEOTIDE SEQUENCE</scope>
</reference>
<dbReference type="GO" id="GO:0080044">
    <property type="term" value="F:quercetin 7-O-glucosyltransferase activity"/>
    <property type="evidence" value="ECO:0007669"/>
    <property type="project" value="TreeGrafter"/>
</dbReference>
<gene>
    <name evidence="5" type="primary">UGT87A2_0</name>
    <name evidence="5" type="ORF">g.60465</name>
</gene>
<dbReference type="SUPFAM" id="SSF53756">
    <property type="entry name" value="UDP-Glycosyltransferase/glycogen phosphorylase"/>
    <property type="match status" value="1"/>
</dbReference>
<dbReference type="PANTHER" id="PTHR11926:SF1395">
    <property type="entry name" value="GLYCOSYLTRANSFERASE"/>
    <property type="match status" value="1"/>
</dbReference>